<proteinExistence type="predicted"/>
<protein>
    <submittedName>
        <fullName evidence="1">Uncharacterized protein</fullName>
    </submittedName>
</protein>
<feature type="non-terminal residue" evidence="1">
    <location>
        <position position="288"/>
    </location>
</feature>
<evidence type="ECO:0000313" key="1">
    <source>
        <dbReference type="EMBL" id="GAG98023.1"/>
    </source>
</evidence>
<dbReference type="AlphaFoldDB" id="X1CPH6"/>
<reference evidence="1" key="1">
    <citation type="journal article" date="2014" name="Front. Microbiol.">
        <title>High frequency of phylogenetically diverse reductive dehalogenase-homologous genes in deep subseafloor sedimentary metagenomes.</title>
        <authorList>
            <person name="Kawai M."/>
            <person name="Futagami T."/>
            <person name="Toyoda A."/>
            <person name="Takaki Y."/>
            <person name="Nishi S."/>
            <person name="Hori S."/>
            <person name="Arai W."/>
            <person name="Tsubouchi T."/>
            <person name="Morono Y."/>
            <person name="Uchiyama I."/>
            <person name="Ito T."/>
            <person name="Fujiyama A."/>
            <person name="Inagaki F."/>
            <person name="Takami H."/>
        </authorList>
    </citation>
    <scope>NUCLEOTIDE SEQUENCE</scope>
    <source>
        <strain evidence="1">Expedition CK06-06</strain>
    </source>
</reference>
<organism evidence="1">
    <name type="scientific">marine sediment metagenome</name>
    <dbReference type="NCBI Taxonomy" id="412755"/>
    <lineage>
        <taxon>unclassified sequences</taxon>
        <taxon>metagenomes</taxon>
        <taxon>ecological metagenomes</taxon>
    </lineage>
</organism>
<gene>
    <name evidence="1" type="ORF">S01H4_41289</name>
</gene>
<comment type="caution">
    <text evidence="1">The sequence shown here is derived from an EMBL/GenBank/DDBJ whole genome shotgun (WGS) entry which is preliminary data.</text>
</comment>
<accession>X1CPH6</accession>
<feature type="non-terminal residue" evidence="1">
    <location>
        <position position="1"/>
    </location>
</feature>
<dbReference type="EMBL" id="BART01022567">
    <property type="protein sequence ID" value="GAG98023.1"/>
    <property type="molecule type" value="Genomic_DNA"/>
</dbReference>
<sequence>AIGSEYHWYRNRSGIVVLISTLNGKTSVASYYTQKGDLWWAQIIPRDLYGDFGSPINTTQITISNTAPQILYYHWGRTEYRTDNDLTFNYDFFDYDTGDEEQGFLTRWYRNGTYLPEYDNNVSILAQNTAKGEIWFVEISVSDGELYSPWFGLPNITIRNKPPSAALIELLPLTPSTSENLYATWNYLDIDNDTEQLARVRWFKNTALQSNLDDSDVVSSAYTTKNEIWYYTLEVFDGENYSIIYSSSAITILNTPPTLDNVTFSSINLGTTDTLEVRGSSMMEMEIL</sequence>
<name>X1CPH6_9ZZZZ</name>